<feature type="compositionally biased region" description="Polar residues" evidence="1">
    <location>
        <begin position="1"/>
        <end position="21"/>
    </location>
</feature>
<reference evidence="2" key="1">
    <citation type="journal article" date="2020" name="Stud. Mycol.">
        <title>101 Dothideomycetes genomes: a test case for predicting lifestyles and emergence of pathogens.</title>
        <authorList>
            <person name="Haridas S."/>
            <person name="Albert R."/>
            <person name="Binder M."/>
            <person name="Bloem J."/>
            <person name="Labutti K."/>
            <person name="Salamov A."/>
            <person name="Andreopoulos B."/>
            <person name="Baker S."/>
            <person name="Barry K."/>
            <person name="Bills G."/>
            <person name="Bluhm B."/>
            <person name="Cannon C."/>
            <person name="Castanera R."/>
            <person name="Culley D."/>
            <person name="Daum C."/>
            <person name="Ezra D."/>
            <person name="Gonzalez J."/>
            <person name="Henrissat B."/>
            <person name="Kuo A."/>
            <person name="Liang C."/>
            <person name="Lipzen A."/>
            <person name="Lutzoni F."/>
            <person name="Magnuson J."/>
            <person name="Mondo S."/>
            <person name="Nolan M."/>
            <person name="Ohm R."/>
            <person name="Pangilinan J."/>
            <person name="Park H.-J."/>
            <person name="Ramirez L."/>
            <person name="Alfaro M."/>
            <person name="Sun H."/>
            <person name="Tritt A."/>
            <person name="Yoshinaga Y."/>
            <person name="Zwiers L.-H."/>
            <person name="Turgeon B."/>
            <person name="Goodwin S."/>
            <person name="Spatafora J."/>
            <person name="Crous P."/>
            <person name="Grigoriev I."/>
        </authorList>
    </citation>
    <scope>NUCLEOTIDE SEQUENCE</scope>
    <source>
        <strain evidence="2">CBS 121739</strain>
    </source>
</reference>
<keyword evidence="3" id="KW-1185">Reference proteome</keyword>
<gene>
    <name evidence="2" type="ORF">EJ05DRAFT_517663</name>
</gene>
<feature type="region of interest" description="Disordered" evidence="1">
    <location>
        <begin position="76"/>
        <end position="143"/>
    </location>
</feature>
<name>A0A6A6W5H7_9PEZI</name>
<protein>
    <submittedName>
        <fullName evidence="2">Uncharacterized protein</fullName>
    </submittedName>
</protein>
<dbReference type="GeneID" id="54489735"/>
<accession>A0A6A6W5H7</accession>
<proteinExistence type="predicted"/>
<evidence type="ECO:0000313" key="3">
    <source>
        <dbReference type="Proteomes" id="UP000799437"/>
    </source>
</evidence>
<dbReference type="AlphaFoldDB" id="A0A6A6W5H7"/>
<dbReference type="Proteomes" id="UP000799437">
    <property type="component" value="Unassembled WGS sequence"/>
</dbReference>
<organism evidence="2 3">
    <name type="scientific">Pseudovirgaria hyperparasitica</name>
    <dbReference type="NCBI Taxonomy" id="470096"/>
    <lineage>
        <taxon>Eukaryota</taxon>
        <taxon>Fungi</taxon>
        <taxon>Dikarya</taxon>
        <taxon>Ascomycota</taxon>
        <taxon>Pezizomycotina</taxon>
        <taxon>Dothideomycetes</taxon>
        <taxon>Dothideomycetes incertae sedis</taxon>
        <taxon>Acrospermales</taxon>
        <taxon>Acrospermaceae</taxon>
        <taxon>Pseudovirgaria</taxon>
    </lineage>
</organism>
<feature type="region of interest" description="Disordered" evidence="1">
    <location>
        <begin position="1"/>
        <end position="52"/>
    </location>
</feature>
<evidence type="ECO:0000256" key="1">
    <source>
        <dbReference type="SAM" id="MobiDB-lite"/>
    </source>
</evidence>
<dbReference type="RefSeq" id="XP_033599657.1">
    <property type="nucleotide sequence ID" value="XM_033748681.1"/>
</dbReference>
<sequence>MPIKHTNTGSETTPSVENTPTHAGKVTVRQITASPTHSTVPSPPPPLGERPARFLMKGLLQKQDRGITTWRRKLEIEPETTTEPSHALGMGTSAPFTELEAPVPGATPDQEKGTVKEGAVVELEGESGKEKKRGGKRDVPKKAAQAVKKMLLFR</sequence>
<evidence type="ECO:0000313" key="2">
    <source>
        <dbReference type="EMBL" id="KAF2757206.1"/>
    </source>
</evidence>
<dbReference type="EMBL" id="ML996574">
    <property type="protein sequence ID" value="KAF2757206.1"/>
    <property type="molecule type" value="Genomic_DNA"/>
</dbReference>